<organism evidence="2 3">
    <name type="scientific">Clostridium perfringens</name>
    <dbReference type="NCBI Taxonomy" id="1502"/>
    <lineage>
        <taxon>Bacteria</taxon>
        <taxon>Bacillati</taxon>
        <taxon>Bacillota</taxon>
        <taxon>Clostridia</taxon>
        <taxon>Eubacteriales</taxon>
        <taxon>Clostridiaceae</taxon>
        <taxon>Clostridium</taxon>
    </lineage>
</organism>
<feature type="transmembrane region" description="Helical" evidence="1">
    <location>
        <begin position="104"/>
        <end position="126"/>
    </location>
</feature>
<feature type="transmembrane region" description="Helical" evidence="1">
    <location>
        <begin position="168"/>
        <end position="192"/>
    </location>
</feature>
<keyword evidence="1" id="KW-1133">Transmembrane helix</keyword>
<keyword evidence="1" id="KW-0812">Transmembrane</keyword>
<reference evidence="2" key="1">
    <citation type="journal article" date="2018" name="Genome Biol.">
        <title>SKESA: strategic k-mer extension for scrupulous assemblies.</title>
        <authorList>
            <person name="Souvorov A."/>
            <person name="Agarwala R."/>
            <person name="Lipman D.J."/>
        </authorList>
    </citation>
    <scope>NUCLEOTIDE SEQUENCE</scope>
    <source>
        <strain evidence="2">C25</strain>
    </source>
</reference>
<feature type="transmembrane region" description="Helical" evidence="1">
    <location>
        <begin position="42"/>
        <end position="63"/>
    </location>
</feature>
<keyword evidence="1" id="KW-0472">Membrane</keyword>
<comment type="caution">
    <text evidence="2">The sequence shown here is derived from an EMBL/GenBank/DDBJ whole genome shotgun (WGS) entry which is preliminary data.</text>
</comment>
<gene>
    <name evidence="2" type="ORF">I9063_000308</name>
</gene>
<dbReference type="EMBL" id="DACTBT010000001">
    <property type="protein sequence ID" value="HAT4297011.1"/>
    <property type="molecule type" value="Genomic_DNA"/>
</dbReference>
<accession>A0AAN5N7S2</accession>
<protein>
    <submittedName>
        <fullName evidence="2">Copy number protein</fullName>
    </submittedName>
</protein>
<dbReference type="RefSeq" id="WP_003456964.1">
    <property type="nucleotide sequence ID" value="NZ_CBCSCV010000008.1"/>
</dbReference>
<dbReference type="AlphaFoldDB" id="A0AAN5N7S2"/>
<evidence type="ECO:0000313" key="2">
    <source>
        <dbReference type="EMBL" id="HAT4297011.1"/>
    </source>
</evidence>
<dbReference type="Proteomes" id="UP000855421">
    <property type="component" value="Unassembled WGS sequence"/>
</dbReference>
<evidence type="ECO:0000313" key="3">
    <source>
        <dbReference type="Proteomes" id="UP000855421"/>
    </source>
</evidence>
<feature type="transmembrane region" description="Helical" evidence="1">
    <location>
        <begin position="12"/>
        <end position="30"/>
    </location>
</feature>
<evidence type="ECO:0000256" key="1">
    <source>
        <dbReference type="SAM" id="Phobius"/>
    </source>
</evidence>
<name>A0AAN5N7S2_CLOPF</name>
<reference evidence="2" key="2">
    <citation type="submission" date="2020-07" db="EMBL/GenBank/DDBJ databases">
        <authorList>
            <consortium name="NCBI Pathogen Detection Project"/>
        </authorList>
    </citation>
    <scope>NUCLEOTIDE SEQUENCE</scope>
    <source>
        <strain evidence="2">C25</strain>
    </source>
</reference>
<proteinExistence type="predicted"/>
<feature type="transmembrane region" description="Helical" evidence="1">
    <location>
        <begin position="75"/>
        <end position="98"/>
    </location>
</feature>
<feature type="transmembrane region" description="Helical" evidence="1">
    <location>
        <begin position="146"/>
        <end position="162"/>
    </location>
</feature>
<sequence>MINDKKLKDLIFSILIILFVVLSLNIIVFFSYNKIAEIDHSIFIIILLLNLIFILISLIYLIFSKKLIAIPNLLNLFLGILFSLSSLQNLIISLNIFYQKLNTFEFILIFIIFFIIYILFLSFFLIAIKNKLKNKYRNSKQINKSIFILAALIGLIFSKINFHISQCYILSLLIYVLSCIFTFGFYHVYIFINSKKIIK</sequence>